<dbReference type="Gene3D" id="3.40.50.720">
    <property type="entry name" value="NAD(P)-binding Rossmann-like Domain"/>
    <property type="match status" value="1"/>
</dbReference>
<name>A0A427XIW1_9TREE</name>
<comment type="cofactor">
    <cofactor evidence="1">
        <name>FAD</name>
        <dbReference type="ChEBI" id="CHEBI:57692"/>
    </cofactor>
</comment>
<dbReference type="PANTHER" id="PTHR11530:SF30">
    <property type="entry name" value="FAD DEPENDENT OXIDOREDUCTASE DOMAIN-CONTAINING PROTEIN"/>
    <property type="match status" value="1"/>
</dbReference>
<dbReference type="Proteomes" id="UP000279236">
    <property type="component" value="Unassembled WGS sequence"/>
</dbReference>
<dbReference type="InterPro" id="IPR006181">
    <property type="entry name" value="D-amino_acid_oxidase_CS"/>
</dbReference>
<comment type="caution">
    <text evidence="7">The sequence shown here is derived from an EMBL/GenBank/DDBJ whole genome shotgun (WGS) entry which is preliminary data.</text>
</comment>
<keyword evidence="4" id="KW-0274">FAD</keyword>
<dbReference type="STRING" id="105984.A0A427XIW1"/>
<evidence type="ECO:0000259" key="6">
    <source>
        <dbReference type="Pfam" id="PF01266"/>
    </source>
</evidence>
<dbReference type="GeneID" id="39586165"/>
<dbReference type="SUPFAM" id="SSF54373">
    <property type="entry name" value="FAD-linked reductases, C-terminal domain"/>
    <property type="match status" value="1"/>
</dbReference>
<dbReference type="InterPro" id="IPR006076">
    <property type="entry name" value="FAD-dep_OxRdtase"/>
</dbReference>
<dbReference type="Pfam" id="PF01266">
    <property type="entry name" value="DAO"/>
    <property type="match status" value="1"/>
</dbReference>
<dbReference type="GO" id="GO:0019478">
    <property type="term" value="P:D-amino acid catabolic process"/>
    <property type="evidence" value="ECO:0007669"/>
    <property type="project" value="TreeGrafter"/>
</dbReference>
<evidence type="ECO:0000313" key="8">
    <source>
        <dbReference type="Proteomes" id="UP000279236"/>
    </source>
</evidence>
<protein>
    <recommendedName>
        <fullName evidence="6">FAD dependent oxidoreductase domain-containing protein</fullName>
    </recommendedName>
</protein>
<dbReference type="SUPFAM" id="SSF51971">
    <property type="entry name" value="Nucleotide-binding domain"/>
    <property type="match status" value="1"/>
</dbReference>
<dbReference type="Gene3D" id="3.30.9.10">
    <property type="entry name" value="D-Amino Acid Oxidase, subunit A, domain 2"/>
    <property type="match status" value="1"/>
</dbReference>
<dbReference type="PROSITE" id="PS00677">
    <property type="entry name" value="DAO"/>
    <property type="match status" value="1"/>
</dbReference>
<keyword evidence="3" id="KW-0285">Flavoprotein</keyword>
<dbReference type="PIRSF" id="PIRSF000189">
    <property type="entry name" value="D-aa_oxidase"/>
    <property type="match status" value="1"/>
</dbReference>
<dbReference type="GO" id="GO:0003884">
    <property type="term" value="F:D-amino-acid oxidase activity"/>
    <property type="evidence" value="ECO:0007669"/>
    <property type="project" value="InterPro"/>
</dbReference>
<dbReference type="RefSeq" id="XP_028473870.1">
    <property type="nucleotide sequence ID" value="XM_028617407.1"/>
</dbReference>
<evidence type="ECO:0000256" key="2">
    <source>
        <dbReference type="ARBA" id="ARBA00006730"/>
    </source>
</evidence>
<gene>
    <name evidence="7" type="ORF">EHS24_001622</name>
</gene>
<organism evidence="7 8">
    <name type="scientific">Apiotrichum porosum</name>
    <dbReference type="NCBI Taxonomy" id="105984"/>
    <lineage>
        <taxon>Eukaryota</taxon>
        <taxon>Fungi</taxon>
        <taxon>Dikarya</taxon>
        <taxon>Basidiomycota</taxon>
        <taxon>Agaricomycotina</taxon>
        <taxon>Tremellomycetes</taxon>
        <taxon>Trichosporonales</taxon>
        <taxon>Trichosporonaceae</taxon>
        <taxon>Apiotrichum</taxon>
    </lineage>
</organism>
<dbReference type="EMBL" id="RSCE01000011">
    <property type="protein sequence ID" value="RSH78723.1"/>
    <property type="molecule type" value="Genomic_DNA"/>
</dbReference>
<dbReference type="GO" id="GO:0005737">
    <property type="term" value="C:cytoplasm"/>
    <property type="evidence" value="ECO:0007669"/>
    <property type="project" value="TreeGrafter"/>
</dbReference>
<dbReference type="InterPro" id="IPR023209">
    <property type="entry name" value="DAO"/>
</dbReference>
<dbReference type="GO" id="GO:0071949">
    <property type="term" value="F:FAD binding"/>
    <property type="evidence" value="ECO:0007669"/>
    <property type="project" value="InterPro"/>
</dbReference>
<evidence type="ECO:0000256" key="3">
    <source>
        <dbReference type="ARBA" id="ARBA00022630"/>
    </source>
</evidence>
<accession>A0A427XIW1</accession>
<evidence type="ECO:0000256" key="4">
    <source>
        <dbReference type="ARBA" id="ARBA00022827"/>
    </source>
</evidence>
<reference evidence="7 8" key="1">
    <citation type="submission" date="2018-11" db="EMBL/GenBank/DDBJ databases">
        <title>Genome sequence of Apiotrichum porosum DSM 27194.</title>
        <authorList>
            <person name="Aliyu H."/>
            <person name="Gorte O."/>
            <person name="Ochsenreither K."/>
        </authorList>
    </citation>
    <scope>NUCLEOTIDE SEQUENCE [LARGE SCALE GENOMIC DNA]</scope>
    <source>
        <strain evidence="7 8">DSM 27194</strain>
    </source>
</reference>
<dbReference type="OrthoDB" id="2015447at2759"/>
<evidence type="ECO:0000313" key="7">
    <source>
        <dbReference type="EMBL" id="RSH78723.1"/>
    </source>
</evidence>
<sequence length="409" mass="43917">MYDAVVLGAGVYGLSIATELTNRGLKVAVVARDLPEDLTSTGFASPWAGCNWCSFETDGNTPAAEWDAITFKALGRLAEEYPNMCKKIPFYDVWTKDLGLPWYADLVFNEGYEAPSLPPCITCSATRLQHCSHTQAELLKGTPSKPLPGGFPHGVKFESYILHAPDYLAHLASGLRSRGVPIIRRRLASLDEAYDLPEVGRVDLVVNALALGNKTLIGVEDDNMYPAQGQTVLVRAPLVNTCTMSTGDTVKSARTAANDDAIAYIIPRPGPDGHVVCGGTYNRDNWITQPSMAEAERILRACYALDPRLAGPNGTSWKDIEVVAHNVGLRPSRDGGVRLELEHRELVGAGEKSVALAPTSRSSQGHRQVAVVHAYGPGGTGYQSSIGLATKAADIVMGQVKNVPPRAKL</sequence>
<proteinExistence type="inferred from homology"/>
<dbReference type="AlphaFoldDB" id="A0A427XIW1"/>
<comment type="similarity">
    <text evidence="2">Belongs to the DAMOX/DASOX family.</text>
</comment>
<evidence type="ECO:0000256" key="1">
    <source>
        <dbReference type="ARBA" id="ARBA00001974"/>
    </source>
</evidence>
<evidence type="ECO:0000256" key="5">
    <source>
        <dbReference type="ARBA" id="ARBA00023002"/>
    </source>
</evidence>
<keyword evidence="8" id="KW-1185">Reference proteome</keyword>
<keyword evidence="5" id="KW-0560">Oxidoreductase</keyword>
<dbReference type="PANTHER" id="PTHR11530">
    <property type="entry name" value="D-AMINO ACID OXIDASE"/>
    <property type="match status" value="1"/>
</dbReference>
<feature type="domain" description="FAD dependent oxidoreductase" evidence="6">
    <location>
        <begin position="3"/>
        <end position="394"/>
    </location>
</feature>